<evidence type="ECO:0000313" key="6">
    <source>
        <dbReference type="EMBL" id="KAJ0966268.1"/>
    </source>
</evidence>
<dbReference type="EC" id="2.4.1.-" evidence="5"/>
<comment type="caution">
    <text evidence="6">The sequence shown here is derived from an EMBL/GenBank/DDBJ whole genome shotgun (WGS) entry which is preliminary data.</text>
</comment>
<dbReference type="EMBL" id="JAGGNH010000008">
    <property type="protein sequence ID" value="KAJ0966268.1"/>
    <property type="molecule type" value="Genomic_DNA"/>
</dbReference>
<protein>
    <recommendedName>
        <fullName evidence="5">Glycosyltransferase</fullName>
        <ecNumber evidence="5">2.4.1.-</ecNumber>
    </recommendedName>
</protein>
<dbReference type="FunFam" id="3.40.50.2000:FF:000037">
    <property type="entry name" value="Glycosyltransferase"/>
    <property type="match status" value="1"/>
</dbReference>
<dbReference type="OrthoDB" id="5835829at2759"/>
<dbReference type="GO" id="GO:0035251">
    <property type="term" value="F:UDP-glucosyltransferase activity"/>
    <property type="evidence" value="ECO:0007669"/>
    <property type="project" value="InterPro"/>
</dbReference>
<proteinExistence type="inferred from homology"/>
<dbReference type="SUPFAM" id="SSF53756">
    <property type="entry name" value="UDP-Glycosyltransferase/glycogen phosphorylase"/>
    <property type="match status" value="1"/>
</dbReference>
<accession>A0A9D5C4S9</accession>
<keyword evidence="7" id="KW-1185">Reference proteome</keyword>
<dbReference type="InterPro" id="IPR002213">
    <property type="entry name" value="UDP_glucos_trans"/>
</dbReference>
<keyword evidence="3 4" id="KW-0808">Transferase</keyword>
<evidence type="ECO:0000256" key="5">
    <source>
        <dbReference type="RuleBase" id="RU362057"/>
    </source>
</evidence>
<evidence type="ECO:0000313" key="7">
    <source>
        <dbReference type="Proteomes" id="UP001085076"/>
    </source>
</evidence>
<comment type="similarity">
    <text evidence="1 4">Belongs to the UDP-glycosyltransferase family.</text>
</comment>
<dbReference type="FunFam" id="3.40.50.2000:FF:000088">
    <property type="entry name" value="Glycosyltransferase"/>
    <property type="match status" value="1"/>
</dbReference>
<dbReference type="PANTHER" id="PTHR48049">
    <property type="entry name" value="GLYCOSYLTRANSFERASE"/>
    <property type="match status" value="1"/>
</dbReference>
<name>A0A9D5C4S9_9LILI</name>
<evidence type="ECO:0000256" key="2">
    <source>
        <dbReference type="ARBA" id="ARBA00022676"/>
    </source>
</evidence>
<reference evidence="6" key="2">
    <citation type="journal article" date="2022" name="Hortic Res">
        <title>The genome of Dioscorea zingiberensis sheds light on the biosynthesis, origin and evolution of the medicinally important diosgenin saponins.</title>
        <authorList>
            <person name="Li Y."/>
            <person name="Tan C."/>
            <person name="Li Z."/>
            <person name="Guo J."/>
            <person name="Li S."/>
            <person name="Chen X."/>
            <person name="Wang C."/>
            <person name="Dai X."/>
            <person name="Yang H."/>
            <person name="Song W."/>
            <person name="Hou L."/>
            <person name="Xu J."/>
            <person name="Tong Z."/>
            <person name="Xu A."/>
            <person name="Yuan X."/>
            <person name="Wang W."/>
            <person name="Yang Q."/>
            <person name="Chen L."/>
            <person name="Sun Z."/>
            <person name="Wang K."/>
            <person name="Pan B."/>
            <person name="Chen J."/>
            <person name="Bao Y."/>
            <person name="Liu F."/>
            <person name="Qi X."/>
            <person name="Gang D.R."/>
            <person name="Wen J."/>
            <person name="Li J."/>
        </authorList>
    </citation>
    <scope>NUCLEOTIDE SEQUENCE</scope>
    <source>
        <strain evidence="6">Dzin_1.0</strain>
    </source>
</reference>
<keyword evidence="2 4" id="KW-0328">Glycosyltransferase</keyword>
<dbReference type="InterPro" id="IPR035595">
    <property type="entry name" value="UDP_glycos_trans_CS"/>
</dbReference>
<evidence type="ECO:0000256" key="3">
    <source>
        <dbReference type="ARBA" id="ARBA00022679"/>
    </source>
</evidence>
<dbReference type="Proteomes" id="UP001085076">
    <property type="component" value="Miscellaneous, Linkage group lg08"/>
</dbReference>
<dbReference type="PANTHER" id="PTHR48049:SF60">
    <property type="entry name" value="UDP-GLYCOSYLTRANSFERASE 91B1"/>
    <property type="match status" value="1"/>
</dbReference>
<organism evidence="6 7">
    <name type="scientific">Dioscorea zingiberensis</name>
    <dbReference type="NCBI Taxonomy" id="325984"/>
    <lineage>
        <taxon>Eukaryota</taxon>
        <taxon>Viridiplantae</taxon>
        <taxon>Streptophyta</taxon>
        <taxon>Embryophyta</taxon>
        <taxon>Tracheophyta</taxon>
        <taxon>Spermatophyta</taxon>
        <taxon>Magnoliopsida</taxon>
        <taxon>Liliopsida</taxon>
        <taxon>Dioscoreales</taxon>
        <taxon>Dioscoreaceae</taxon>
        <taxon>Dioscorea</taxon>
    </lineage>
</organism>
<evidence type="ECO:0000256" key="4">
    <source>
        <dbReference type="RuleBase" id="RU003718"/>
    </source>
</evidence>
<dbReference type="AlphaFoldDB" id="A0A9D5C4S9"/>
<evidence type="ECO:0000256" key="1">
    <source>
        <dbReference type="ARBA" id="ARBA00009995"/>
    </source>
</evidence>
<dbReference type="Gene3D" id="3.40.50.2000">
    <property type="entry name" value="Glycogen Phosphorylase B"/>
    <property type="match status" value="2"/>
</dbReference>
<dbReference type="InterPro" id="IPR050481">
    <property type="entry name" value="UDP-glycosyltransf_plant"/>
</dbReference>
<sequence>MSSMDAHQAPLHIAVFPWLAFGHMMPLLELSKSLAKRGHQISFLSTPRNISRLIPKLPPNLSSLIHFIPLPLPKVHGLPENAEATSDVPPEKVKYLKIALDGLQQPFAKFLSESSKKPDWIILDFATHWAPSLASQFSIPCIYFVVTSSSSLAFLGPPHELSQSGSSRKKPEDFTVLPDWIPFPSNLAYSLHGARRIFHGLFDTSSGVSDISRFGSTLHACKLVAPRTCMELEPQYLPLLQDLYKKPVIPVGLLPPSPKTKTSTSATDEDNMILKWLDKQRPRSVVYIAFGSEVTLSIELLHELALGLEMSELHFLWALRKPVEFVGEVLPEGFEERTRERGVVTMGWVSQLDVLGHLAVGGFLTHCGWSSVIEGLHFGHPLVMLPLSVDQDINTRMVEGRGVGVEVKRKDEDGSFDREAVASALRFVMVEDEGKELRLKAKELSEDFGGKERQEQYVDDFVKHLIDHRDDVIYN</sequence>
<reference evidence="6" key="1">
    <citation type="submission" date="2021-03" db="EMBL/GenBank/DDBJ databases">
        <authorList>
            <person name="Li Z."/>
            <person name="Yang C."/>
        </authorList>
    </citation>
    <scope>NUCLEOTIDE SEQUENCE</scope>
    <source>
        <strain evidence="6">Dzin_1.0</strain>
        <tissue evidence="6">Leaf</tissue>
    </source>
</reference>
<gene>
    <name evidence="6" type="ORF">J5N97_027406</name>
</gene>
<dbReference type="PROSITE" id="PS00375">
    <property type="entry name" value="UDPGT"/>
    <property type="match status" value="1"/>
</dbReference>
<dbReference type="CDD" id="cd03784">
    <property type="entry name" value="GT1_Gtf-like"/>
    <property type="match status" value="1"/>
</dbReference>
<dbReference type="Pfam" id="PF00201">
    <property type="entry name" value="UDPGT"/>
    <property type="match status" value="1"/>
</dbReference>